<dbReference type="InterPro" id="IPR007931">
    <property type="entry name" value="TsetseEP"/>
</dbReference>
<dbReference type="EMBL" id="MK075174">
    <property type="protein sequence ID" value="AYV99577.1"/>
    <property type="molecule type" value="mRNA"/>
</dbReference>
<keyword evidence="1" id="KW-0732">Signal</keyword>
<evidence type="ECO:0000256" key="1">
    <source>
        <dbReference type="SAM" id="SignalP"/>
    </source>
</evidence>
<sequence>MKSFILVLLGLCAIASALEPVEFGVDVEFEPKNELPDIIRNKIEEFLKKVIEDFDTITTKIENMVVRLNGQIAELVAMAKDKLHAVKTEVQGKLAEVKKQGGEAAVCATKLEPEYHKVEEDFLDEIKTCAAEARRATHQIREDVLKGIANVKNHVKDFREMLKDCLKWNPIRFVKCMKEKHDEFKAVIDDIFNSAQGALRIAQMKAVQISGEAHVCNVYAVKSAEAKIEKLNEKLSSCGKFEMFVF</sequence>
<dbReference type="Pfam" id="PF05267">
    <property type="entry name" value="DUF725"/>
    <property type="match status" value="1"/>
</dbReference>
<feature type="signal peptide" evidence="1">
    <location>
        <begin position="1"/>
        <end position="17"/>
    </location>
</feature>
<accession>A0A3G5BIG5</accession>
<reference evidence="3" key="1">
    <citation type="journal article" date="2018" name="Toxins">
        <title>Buzz kill: function and proteomic composition of venom from the giant assassin fly Dolopus genitalis (Diptera: Asilidae).</title>
        <authorList>
            <person name="Walker A.A."/>
            <person name="Dobson J."/>
            <person name="Jin J."/>
            <person name="Robinson S.D."/>
            <person name="Herzig V."/>
            <person name="Vetter I."/>
            <person name="King G.F."/>
            <person name="Fry B.G."/>
        </authorList>
    </citation>
    <scope>NUCLEOTIDE SEQUENCE</scope>
    <source>
        <strain evidence="3">U-Asilidin2-Dg56</strain>
        <tissue evidence="3">Venom/thoracic glands</tissue>
    </source>
</reference>
<organism evidence="3">
    <name type="scientific">Dolopus genitalis</name>
    <name type="common">Giant Australian assassin fly</name>
    <name type="synonym">Asilus genitalis</name>
    <dbReference type="NCBI Taxonomy" id="2488630"/>
    <lineage>
        <taxon>Eukaryota</taxon>
        <taxon>Metazoa</taxon>
        <taxon>Ecdysozoa</taxon>
        <taxon>Arthropoda</taxon>
        <taxon>Hexapoda</taxon>
        <taxon>Insecta</taxon>
        <taxon>Pterygota</taxon>
        <taxon>Neoptera</taxon>
        <taxon>Endopterygota</taxon>
        <taxon>Diptera</taxon>
        <taxon>Brachycera</taxon>
        <taxon>Muscomorpha</taxon>
        <taxon>Asiloidea</taxon>
        <taxon>Asilidae</taxon>
        <taxon>Asilinae</taxon>
        <taxon>Dolopus</taxon>
    </lineage>
</organism>
<feature type="chain" id="PRO_5018332497" evidence="1">
    <location>
        <begin position="18"/>
        <end position="246"/>
    </location>
</feature>
<proteinExistence type="evidence at transcript level"/>
<evidence type="ECO:0000259" key="2">
    <source>
        <dbReference type="Pfam" id="PF05267"/>
    </source>
</evidence>
<name>A0A3G5BIG5_DOLGE</name>
<evidence type="ECO:0000313" key="3">
    <source>
        <dbReference type="EMBL" id="AYV99577.1"/>
    </source>
</evidence>
<dbReference type="AlphaFoldDB" id="A0A3G5BIG5"/>
<feature type="domain" description="Protein TsetseEP" evidence="2">
    <location>
        <begin position="106"/>
        <end position="220"/>
    </location>
</feature>
<protein>
    <submittedName>
        <fullName evidence="3">Venom polypeptide</fullName>
    </submittedName>
</protein>